<keyword evidence="12" id="KW-1185">Reference proteome</keyword>
<comment type="caution">
    <text evidence="11">The sequence shown here is derived from an EMBL/GenBank/DDBJ whole genome shotgun (WGS) entry which is preliminary data.</text>
</comment>
<evidence type="ECO:0000313" key="12">
    <source>
        <dbReference type="Proteomes" id="UP000727407"/>
    </source>
</evidence>
<dbReference type="InterPro" id="IPR013783">
    <property type="entry name" value="Ig-like_fold"/>
</dbReference>
<keyword evidence="3 9" id="KW-0732">Signal</keyword>
<dbReference type="GO" id="GO:0009897">
    <property type="term" value="C:external side of plasma membrane"/>
    <property type="evidence" value="ECO:0007669"/>
    <property type="project" value="TreeGrafter"/>
</dbReference>
<dbReference type="AlphaFoldDB" id="A0A8J4WQA5"/>
<organism evidence="11 12">
    <name type="scientific">Clarias magur</name>
    <name type="common">Asian catfish</name>
    <name type="synonym">Macropteronotus magur</name>
    <dbReference type="NCBI Taxonomy" id="1594786"/>
    <lineage>
        <taxon>Eukaryota</taxon>
        <taxon>Metazoa</taxon>
        <taxon>Chordata</taxon>
        <taxon>Craniata</taxon>
        <taxon>Vertebrata</taxon>
        <taxon>Euteleostomi</taxon>
        <taxon>Actinopterygii</taxon>
        <taxon>Neopterygii</taxon>
        <taxon>Teleostei</taxon>
        <taxon>Ostariophysi</taxon>
        <taxon>Siluriformes</taxon>
        <taxon>Clariidae</taxon>
        <taxon>Clarias</taxon>
    </lineage>
</organism>
<dbReference type="SUPFAM" id="SSF49265">
    <property type="entry name" value="Fibronectin type III"/>
    <property type="match status" value="2"/>
</dbReference>
<feature type="domain" description="Cytokine receptor-like factor 2-like" evidence="10">
    <location>
        <begin position="28"/>
        <end position="91"/>
    </location>
</feature>
<keyword evidence="7 11" id="KW-0675">Receptor</keyword>
<dbReference type="OrthoDB" id="8942047at2759"/>
<dbReference type="InterPro" id="IPR036116">
    <property type="entry name" value="FN3_sf"/>
</dbReference>
<keyword evidence="4 8" id="KW-1133">Transmembrane helix</keyword>
<reference evidence="11" key="1">
    <citation type="submission" date="2020-07" db="EMBL/GenBank/DDBJ databases">
        <title>Clarias magur genome sequencing, assembly and annotation.</title>
        <authorList>
            <person name="Kushwaha B."/>
            <person name="Kumar R."/>
            <person name="Das P."/>
            <person name="Joshi C.G."/>
            <person name="Kumar D."/>
            <person name="Nagpure N.S."/>
            <person name="Pandey M."/>
            <person name="Agarwal S."/>
            <person name="Srivastava S."/>
            <person name="Singh M."/>
            <person name="Sahoo L."/>
            <person name="Jayasankar P."/>
            <person name="Meher P.K."/>
            <person name="Koringa P.G."/>
            <person name="Iquebal M.A."/>
            <person name="Das S.P."/>
            <person name="Bit A."/>
            <person name="Patnaik S."/>
            <person name="Patel N."/>
            <person name="Shah T.M."/>
            <person name="Hinsu A."/>
            <person name="Jena J.K."/>
        </authorList>
    </citation>
    <scope>NUCLEOTIDE SEQUENCE</scope>
    <source>
        <strain evidence="11">CIFAMagur01</strain>
        <tissue evidence="11">Testis</tissue>
    </source>
</reference>
<keyword evidence="6" id="KW-1015">Disulfide bond</keyword>
<dbReference type="PANTHER" id="PTHR23037">
    <property type="entry name" value="CYTOKINE RECEPTOR"/>
    <property type="match status" value="1"/>
</dbReference>
<protein>
    <submittedName>
        <fullName evidence="11">Cytokine receptor common subunit gamma-like</fullName>
    </submittedName>
</protein>
<dbReference type="GO" id="GO:0004896">
    <property type="term" value="F:cytokine receptor activity"/>
    <property type="evidence" value="ECO:0007669"/>
    <property type="project" value="TreeGrafter"/>
</dbReference>
<sequence>MEVEMKMFFSVFLTLLWICSASASPDQIECMVVNLEYINCTWNGNGTLSENLSFKSSYKSSDSPQTVECASYLYVGALRVGCVVPYSEEKLMRFEDFFAWLYRDDIIIAKQEYKPLKSRVKLYPPKNVSLLLRDPELWIYWNISSNIKFTCQDREVRYRINSKQWNDQGRIMENGFNVPFPNAQRLYEFQVRVRMSSNCGQSELWSDWSEPVFWGSMKKLNDTEPRPQTSTGLMVLYTIGAAVVLIMLTCLLIHSE</sequence>
<dbReference type="PANTHER" id="PTHR23037:SF35">
    <property type="entry name" value="FIBRONECTIN TYPE-III DOMAIN-CONTAINING PROTEIN"/>
    <property type="match status" value="1"/>
</dbReference>
<dbReference type="InterPro" id="IPR053856">
    <property type="entry name" value="TSLPR_D1"/>
</dbReference>
<evidence type="ECO:0000256" key="9">
    <source>
        <dbReference type="SAM" id="SignalP"/>
    </source>
</evidence>
<feature type="transmembrane region" description="Helical" evidence="8">
    <location>
        <begin position="234"/>
        <end position="253"/>
    </location>
</feature>
<dbReference type="Gene3D" id="2.60.40.10">
    <property type="entry name" value="Immunoglobulins"/>
    <property type="match status" value="2"/>
</dbReference>
<evidence type="ECO:0000256" key="7">
    <source>
        <dbReference type="ARBA" id="ARBA00023170"/>
    </source>
</evidence>
<keyword evidence="2 8" id="KW-0812">Transmembrane</keyword>
<dbReference type="EMBL" id="QNUK01001875">
    <property type="protein sequence ID" value="KAF5879997.1"/>
    <property type="molecule type" value="Genomic_DNA"/>
</dbReference>
<accession>A0A8J4WQA5</accession>
<evidence type="ECO:0000256" key="4">
    <source>
        <dbReference type="ARBA" id="ARBA00022989"/>
    </source>
</evidence>
<feature type="non-terminal residue" evidence="11">
    <location>
        <position position="256"/>
    </location>
</feature>
<evidence type="ECO:0000256" key="6">
    <source>
        <dbReference type="ARBA" id="ARBA00023157"/>
    </source>
</evidence>
<name>A0A8J4WQA5_CLAMG</name>
<feature type="chain" id="PRO_5035183051" evidence="9">
    <location>
        <begin position="24"/>
        <end position="256"/>
    </location>
</feature>
<evidence type="ECO:0000256" key="3">
    <source>
        <dbReference type="ARBA" id="ARBA00022729"/>
    </source>
</evidence>
<evidence type="ECO:0000259" key="10">
    <source>
        <dbReference type="Pfam" id="PF22012"/>
    </source>
</evidence>
<keyword evidence="5 8" id="KW-0472">Membrane</keyword>
<evidence type="ECO:0000256" key="1">
    <source>
        <dbReference type="ARBA" id="ARBA00004167"/>
    </source>
</evidence>
<gene>
    <name evidence="11" type="primary">il2rga</name>
    <name evidence="11" type="ORF">DAT39_023502</name>
</gene>
<proteinExistence type="predicted"/>
<evidence type="ECO:0000313" key="11">
    <source>
        <dbReference type="EMBL" id="KAF5879997.1"/>
    </source>
</evidence>
<dbReference type="Proteomes" id="UP000727407">
    <property type="component" value="Unassembled WGS sequence"/>
</dbReference>
<evidence type="ECO:0000256" key="2">
    <source>
        <dbReference type="ARBA" id="ARBA00022692"/>
    </source>
</evidence>
<evidence type="ECO:0000256" key="8">
    <source>
        <dbReference type="SAM" id="Phobius"/>
    </source>
</evidence>
<dbReference type="Pfam" id="PF22012">
    <property type="entry name" value="TSLPR_D1"/>
    <property type="match status" value="1"/>
</dbReference>
<evidence type="ECO:0000256" key="5">
    <source>
        <dbReference type="ARBA" id="ARBA00023136"/>
    </source>
</evidence>
<feature type="signal peptide" evidence="9">
    <location>
        <begin position="1"/>
        <end position="23"/>
    </location>
</feature>
<comment type="subcellular location">
    <subcellularLocation>
        <location evidence="1">Membrane</location>
        <topology evidence="1">Single-pass membrane protein</topology>
    </subcellularLocation>
</comment>